<dbReference type="KEGG" id="mlr:MELLADRAFT_104795"/>
<keyword evidence="2" id="KW-1185">Reference proteome</keyword>
<protein>
    <submittedName>
        <fullName evidence="1">Uncharacterized protein</fullName>
    </submittedName>
</protein>
<dbReference type="VEuPathDB" id="FungiDB:MELLADRAFT_104795"/>
<evidence type="ECO:0000313" key="1">
    <source>
        <dbReference type="EMBL" id="EGG08716.1"/>
    </source>
</evidence>
<dbReference type="AlphaFoldDB" id="F4RG75"/>
<evidence type="ECO:0000313" key="2">
    <source>
        <dbReference type="Proteomes" id="UP000001072"/>
    </source>
</evidence>
<reference evidence="2" key="1">
    <citation type="journal article" date="2011" name="Proc. Natl. Acad. Sci. U.S.A.">
        <title>Obligate biotrophy features unraveled by the genomic analysis of rust fungi.</title>
        <authorList>
            <person name="Duplessis S."/>
            <person name="Cuomo C.A."/>
            <person name="Lin Y.-C."/>
            <person name="Aerts A."/>
            <person name="Tisserant E."/>
            <person name="Veneault-Fourrey C."/>
            <person name="Joly D.L."/>
            <person name="Hacquard S."/>
            <person name="Amselem J."/>
            <person name="Cantarel B.L."/>
            <person name="Chiu R."/>
            <person name="Coutinho P.M."/>
            <person name="Feau N."/>
            <person name="Field M."/>
            <person name="Frey P."/>
            <person name="Gelhaye E."/>
            <person name="Goldberg J."/>
            <person name="Grabherr M.G."/>
            <person name="Kodira C.D."/>
            <person name="Kohler A."/>
            <person name="Kuees U."/>
            <person name="Lindquist E.A."/>
            <person name="Lucas S.M."/>
            <person name="Mago R."/>
            <person name="Mauceli E."/>
            <person name="Morin E."/>
            <person name="Murat C."/>
            <person name="Pangilinan J.L."/>
            <person name="Park R."/>
            <person name="Pearson M."/>
            <person name="Quesneville H."/>
            <person name="Rouhier N."/>
            <person name="Sakthikumar S."/>
            <person name="Salamov A.A."/>
            <person name="Schmutz J."/>
            <person name="Selles B."/>
            <person name="Shapiro H."/>
            <person name="Tanguay P."/>
            <person name="Tuskan G.A."/>
            <person name="Henrissat B."/>
            <person name="Van de Peer Y."/>
            <person name="Rouze P."/>
            <person name="Ellis J.G."/>
            <person name="Dodds P.N."/>
            <person name="Schein J.E."/>
            <person name="Zhong S."/>
            <person name="Hamelin R.C."/>
            <person name="Grigoriev I.V."/>
            <person name="Szabo L.J."/>
            <person name="Martin F."/>
        </authorList>
    </citation>
    <scope>NUCLEOTIDE SEQUENCE [LARGE SCALE GENOMIC DNA]</scope>
    <source>
        <strain evidence="2">98AG31 / pathotype 3-4-7</strain>
    </source>
</reference>
<dbReference type="RefSeq" id="XP_007408302.1">
    <property type="nucleotide sequence ID" value="XM_007408240.1"/>
</dbReference>
<dbReference type="Proteomes" id="UP000001072">
    <property type="component" value="Unassembled WGS sequence"/>
</dbReference>
<proteinExistence type="predicted"/>
<name>F4RG75_MELLP</name>
<organism evidence="2">
    <name type="scientific">Melampsora larici-populina (strain 98AG31 / pathotype 3-4-7)</name>
    <name type="common">Poplar leaf rust fungus</name>
    <dbReference type="NCBI Taxonomy" id="747676"/>
    <lineage>
        <taxon>Eukaryota</taxon>
        <taxon>Fungi</taxon>
        <taxon>Dikarya</taxon>
        <taxon>Basidiomycota</taxon>
        <taxon>Pucciniomycotina</taxon>
        <taxon>Pucciniomycetes</taxon>
        <taxon>Pucciniales</taxon>
        <taxon>Melampsoraceae</taxon>
        <taxon>Melampsora</taxon>
    </lineage>
</organism>
<dbReference type="EMBL" id="GL883100">
    <property type="protein sequence ID" value="EGG08716.1"/>
    <property type="molecule type" value="Genomic_DNA"/>
</dbReference>
<sequence>MLYNGIKQENQCFIEQGSFHVMFDLIKSIVLLSAQVHFVDPIIDIWAGTKTNHWIGIRINLTFSSWIGMSQSSSTISVTPERREIRMDCTQAYLTLSPDVTINAPSVACKAFDNPKGALCTPQSCYHSSTCHECRKIVVNSDDEEELSDLSYNEVNCETDYHLGIQTSNERMDSICTDENHDNFVCNGHCVGFTTCHNCIEVSGNSELLD</sequence>
<dbReference type="GeneID" id="18922394"/>
<gene>
    <name evidence="1" type="ORF">MELLADRAFT_104795</name>
</gene>
<accession>F4RG75</accession>
<dbReference type="OrthoDB" id="2503428at2759"/>
<dbReference type="InParanoid" id="F4RG75"/>
<dbReference type="HOGENOM" id="CLU_1310377_0_0_1"/>